<keyword evidence="5" id="KW-0627">Porphyrin biosynthesis</keyword>
<comment type="similarity">
    <text evidence="6">Belongs to the precorrin methyltransferase family.</text>
</comment>
<dbReference type="Gene3D" id="3.30.950.10">
    <property type="entry name" value="Methyltransferase, Cobalt-precorrin-4 Transmethylase, Domain 2"/>
    <property type="match status" value="1"/>
</dbReference>
<organism evidence="8 9">
    <name type="scientific">Alicyclobacillus fastidiosus</name>
    <dbReference type="NCBI Taxonomy" id="392011"/>
    <lineage>
        <taxon>Bacteria</taxon>
        <taxon>Bacillati</taxon>
        <taxon>Bacillota</taxon>
        <taxon>Bacilli</taxon>
        <taxon>Bacillales</taxon>
        <taxon>Alicyclobacillaceae</taxon>
        <taxon>Alicyclobacillus</taxon>
    </lineage>
</organism>
<gene>
    <name evidence="8" type="primary">cobA</name>
    <name evidence="8" type="ORF">KKP3000_002948</name>
</gene>
<keyword evidence="4" id="KW-0949">S-adenosyl-L-methionine</keyword>
<dbReference type="InterPro" id="IPR050161">
    <property type="entry name" value="Siro_Cobalamin_biosynth"/>
</dbReference>
<evidence type="ECO:0000256" key="2">
    <source>
        <dbReference type="ARBA" id="ARBA00022603"/>
    </source>
</evidence>
<comment type="caution">
    <text evidence="8">The sequence shown here is derived from an EMBL/GenBank/DDBJ whole genome shotgun (WGS) entry which is preliminary data.</text>
</comment>
<evidence type="ECO:0000256" key="1">
    <source>
        <dbReference type="ARBA" id="ARBA00012162"/>
    </source>
</evidence>
<evidence type="ECO:0000313" key="8">
    <source>
        <dbReference type="EMBL" id="MFB5189672.1"/>
    </source>
</evidence>
<dbReference type="PANTHER" id="PTHR45790:SF3">
    <property type="entry name" value="S-ADENOSYL-L-METHIONINE-DEPENDENT UROPORPHYRINOGEN III METHYLTRANSFERASE, CHLOROPLASTIC"/>
    <property type="match status" value="1"/>
</dbReference>
<evidence type="ECO:0000256" key="5">
    <source>
        <dbReference type="ARBA" id="ARBA00023244"/>
    </source>
</evidence>
<feature type="domain" description="Tetrapyrrole methylase" evidence="7">
    <location>
        <begin position="6"/>
        <end position="215"/>
    </location>
</feature>
<protein>
    <recommendedName>
        <fullName evidence="1">uroporphyrinogen-III C-methyltransferase</fullName>
        <ecNumber evidence="1">2.1.1.107</ecNumber>
    </recommendedName>
</protein>
<dbReference type="InterPro" id="IPR003043">
    <property type="entry name" value="Uropor_MeTrfase_CS"/>
</dbReference>
<dbReference type="PROSITE" id="PS00839">
    <property type="entry name" value="SUMT_1"/>
    <property type="match status" value="1"/>
</dbReference>
<proteinExistence type="inferred from homology"/>
<dbReference type="GO" id="GO:0004851">
    <property type="term" value="F:uroporphyrin-III C-methyltransferase activity"/>
    <property type="evidence" value="ECO:0007669"/>
    <property type="project" value="UniProtKB-EC"/>
</dbReference>
<dbReference type="SUPFAM" id="SSF53790">
    <property type="entry name" value="Tetrapyrrole methylase"/>
    <property type="match status" value="1"/>
</dbReference>
<keyword evidence="9" id="KW-1185">Reference proteome</keyword>
<evidence type="ECO:0000256" key="4">
    <source>
        <dbReference type="ARBA" id="ARBA00022691"/>
    </source>
</evidence>
<dbReference type="InterPro" id="IPR014776">
    <property type="entry name" value="4pyrrole_Mease_sub2"/>
</dbReference>
<dbReference type="PANTHER" id="PTHR45790">
    <property type="entry name" value="SIROHEME SYNTHASE-RELATED"/>
    <property type="match status" value="1"/>
</dbReference>
<dbReference type="Gene3D" id="3.40.1010.10">
    <property type="entry name" value="Cobalt-precorrin-4 Transmethylase, Domain 1"/>
    <property type="match status" value="1"/>
</dbReference>
<dbReference type="EC" id="2.1.1.107" evidence="1"/>
<dbReference type="SUPFAM" id="SSF69618">
    <property type="entry name" value="HemD-like"/>
    <property type="match status" value="1"/>
</dbReference>
<accession>A0ABV5ABV3</accession>
<dbReference type="NCBIfam" id="NF004790">
    <property type="entry name" value="PRK06136.1"/>
    <property type="match status" value="1"/>
</dbReference>
<evidence type="ECO:0000259" key="7">
    <source>
        <dbReference type="Pfam" id="PF00590"/>
    </source>
</evidence>
<dbReference type="EMBL" id="JBDXSU010000003">
    <property type="protein sequence ID" value="MFB5189672.1"/>
    <property type="molecule type" value="Genomic_DNA"/>
</dbReference>
<dbReference type="GO" id="GO:0032259">
    <property type="term" value="P:methylation"/>
    <property type="evidence" value="ECO:0007669"/>
    <property type="project" value="UniProtKB-KW"/>
</dbReference>
<dbReference type="Proteomes" id="UP001579974">
    <property type="component" value="Unassembled WGS sequence"/>
</dbReference>
<keyword evidence="2 6" id="KW-0489">Methyltransferase</keyword>
<evidence type="ECO:0000313" key="9">
    <source>
        <dbReference type="Proteomes" id="UP001579974"/>
    </source>
</evidence>
<evidence type="ECO:0000256" key="6">
    <source>
        <dbReference type="RuleBase" id="RU003960"/>
    </source>
</evidence>
<dbReference type="InterPro" id="IPR006366">
    <property type="entry name" value="CobA/CysG_C"/>
</dbReference>
<name>A0ABV5ABV3_9BACL</name>
<evidence type="ECO:0000256" key="3">
    <source>
        <dbReference type="ARBA" id="ARBA00022679"/>
    </source>
</evidence>
<dbReference type="InterPro" id="IPR014777">
    <property type="entry name" value="4pyrrole_Mease_sub1"/>
</dbReference>
<keyword evidence="3 6" id="KW-0808">Transferase</keyword>
<dbReference type="Pfam" id="PF00590">
    <property type="entry name" value="TP_methylase"/>
    <property type="match status" value="1"/>
</dbReference>
<dbReference type="InterPro" id="IPR000878">
    <property type="entry name" value="4pyrrol_Mease"/>
</dbReference>
<dbReference type="InterPro" id="IPR036108">
    <property type="entry name" value="4pyrrol_syn_uPrphyn_synt_sf"/>
</dbReference>
<dbReference type="PROSITE" id="PS00840">
    <property type="entry name" value="SUMT_2"/>
    <property type="match status" value="1"/>
</dbReference>
<dbReference type="NCBIfam" id="TIGR01469">
    <property type="entry name" value="cobA_cysG_Cterm"/>
    <property type="match status" value="1"/>
</dbReference>
<reference evidence="8 9" key="1">
    <citation type="journal article" date="2024" name="Int. J. Mol. Sci.">
        <title>Exploration of Alicyclobacillus spp. Genome in Search of Antibiotic Resistance.</title>
        <authorList>
            <person name="Bucka-Kolendo J."/>
            <person name="Kiousi D.E."/>
            <person name="Dekowska A."/>
            <person name="Mikolajczuk-Szczyrba A."/>
            <person name="Karadedos D.M."/>
            <person name="Michael P."/>
            <person name="Galanis A."/>
            <person name="Sokolowska B."/>
        </authorList>
    </citation>
    <scope>NUCLEOTIDE SEQUENCE [LARGE SCALE GENOMIC DNA]</scope>
    <source>
        <strain evidence="8 9">KKP 3000</strain>
    </source>
</reference>
<sequence length="479" mass="51680">MASGRVFLVGAGPGDPGLLTVKGRRVLEQADAIVYDRLASPRILGYAKPGVSLHYVGKVADDHTMPQRDIEQLLISLAQAGRNVVRLKGGDPFVFGRGGEEALALAKADIPFEVVPGITSAVSVPAYAGIPVTYRNVSPSFTVVTGHRATEGLDLDWNAYAHLSDTLVILMGVRQLPRIAAGLLAAGKPRATPVALIRWGTRAAQQTLVGTLADIAEKARQSRFQSPAIIVIGDVVSSREELSWFESLPLAGRRALVTADTTSEAMRMAEALEVLGAETLALSSELMASTCTSEIQRTLSDILTSCVRAGVYFTTTLGVKCWFDELKSSRIDMRRLSSLSIGAEHRVVAEYLETYGVFVDGIGPDTLLQPSVGQWWCEDGASLEQERGNAAPFSTFCAYAVDQERPWSVVLREWLAEGVDAVWTAHRSHVVGQLSAEACQTGSPLRLESLRYADDSSISQAMIKALWDHHPADPTVVRV</sequence>
<dbReference type="CDD" id="cd11642">
    <property type="entry name" value="SUMT"/>
    <property type="match status" value="1"/>
</dbReference>
<dbReference type="InterPro" id="IPR035996">
    <property type="entry name" value="4pyrrol_Methylase_sf"/>
</dbReference>
<dbReference type="RefSeq" id="WP_275475279.1">
    <property type="nucleotide sequence ID" value="NZ_CP162940.1"/>
</dbReference>